<name>A0A2A6C3R7_PRIPA</name>
<evidence type="ECO:0000256" key="1">
    <source>
        <dbReference type="ARBA" id="ARBA00006347"/>
    </source>
</evidence>
<sequence>MYNRLIYLLSGSRGWDKKPVKVLVGKNFNEVHKNSGKGLLVKFYVPWHKPLVASVQNGVERGLVEEAVSHPLRDDDVNLKTGEILNNVEN</sequence>
<dbReference type="PANTHER" id="PTHR18929">
    <property type="entry name" value="PROTEIN DISULFIDE ISOMERASE"/>
    <property type="match status" value="1"/>
</dbReference>
<reference evidence="2" key="2">
    <citation type="submission" date="2022-06" db="UniProtKB">
        <authorList>
            <consortium name="EnsemblMetazoa"/>
        </authorList>
    </citation>
    <scope>IDENTIFICATION</scope>
    <source>
        <strain evidence="2">PS312</strain>
    </source>
</reference>
<accession>A0A8R1UWQ9</accession>
<gene>
    <name evidence="2" type="primary">WBGene00278918</name>
</gene>
<dbReference type="Proteomes" id="UP000005239">
    <property type="component" value="Unassembled WGS sequence"/>
</dbReference>
<organism evidence="2 3">
    <name type="scientific">Pristionchus pacificus</name>
    <name type="common">Parasitic nematode worm</name>
    <dbReference type="NCBI Taxonomy" id="54126"/>
    <lineage>
        <taxon>Eukaryota</taxon>
        <taxon>Metazoa</taxon>
        <taxon>Ecdysozoa</taxon>
        <taxon>Nematoda</taxon>
        <taxon>Chromadorea</taxon>
        <taxon>Rhabditida</taxon>
        <taxon>Rhabditina</taxon>
        <taxon>Diplogasteromorpha</taxon>
        <taxon>Diplogasteroidea</taxon>
        <taxon>Neodiplogasteridae</taxon>
        <taxon>Pristionchus</taxon>
    </lineage>
</organism>
<reference evidence="3" key="1">
    <citation type="journal article" date="2008" name="Nat. Genet.">
        <title>The Pristionchus pacificus genome provides a unique perspective on nematode lifestyle and parasitism.</title>
        <authorList>
            <person name="Dieterich C."/>
            <person name="Clifton S.W."/>
            <person name="Schuster L.N."/>
            <person name="Chinwalla A."/>
            <person name="Delehaunty K."/>
            <person name="Dinkelacker I."/>
            <person name="Fulton L."/>
            <person name="Fulton R."/>
            <person name="Godfrey J."/>
            <person name="Minx P."/>
            <person name="Mitreva M."/>
            <person name="Roeseler W."/>
            <person name="Tian H."/>
            <person name="Witte H."/>
            <person name="Yang S.P."/>
            <person name="Wilson R.K."/>
            <person name="Sommer R.J."/>
        </authorList>
    </citation>
    <scope>NUCLEOTIDE SEQUENCE [LARGE SCALE GENOMIC DNA]</scope>
    <source>
        <strain evidence="3">PS312</strain>
    </source>
</reference>
<accession>A0A2A6C3R7</accession>
<dbReference type="InterPro" id="IPR036249">
    <property type="entry name" value="Thioredoxin-like_sf"/>
</dbReference>
<proteinExistence type="inferred from homology"/>
<comment type="similarity">
    <text evidence="1">Belongs to the protein disulfide isomerase family.</text>
</comment>
<dbReference type="AlphaFoldDB" id="A0A2A6C3R7"/>
<keyword evidence="3" id="KW-1185">Reference proteome</keyword>
<dbReference type="OrthoDB" id="71336at2759"/>
<dbReference type="Gene3D" id="3.40.30.10">
    <property type="entry name" value="Glutaredoxin"/>
    <property type="match status" value="1"/>
</dbReference>
<dbReference type="EnsemblMetazoa" id="PPA40549.1">
    <property type="protein sequence ID" value="PPA40549.1"/>
    <property type="gene ID" value="WBGene00278918"/>
</dbReference>
<dbReference type="PANTHER" id="PTHR18929:SF240">
    <property type="entry name" value="PROTEIN DISULFIDE-ISOMERASE"/>
    <property type="match status" value="1"/>
</dbReference>
<evidence type="ECO:0000313" key="3">
    <source>
        <dbReference type="Proteomes" id="UP000005239"/>
    </source>
</evidence>
<dbReference type="SUPFAM" id="SSF52833">
    <property type="entry name" value="Thioredoxin-like"/>
    <property type="match status" value="1"/>
</dbReference>
<protein>
    <submittedName>
        <fullName evidence="2">Uncharacterized protein</fullName>
    </submittedName>
</protein>
<evidence type="ECO:0000313" key="2">
    <source>
        <dbReference type="EnsemblMetazoa" id="PPA40549.1"/>
    </source>
</evidence>